<organism evidence="9 10">
    <name type="scientific">Anaerotruncus colihominis</name>
    <dbReference type="NCBI Taxonomy" id="169435"/>
    <lineage>
        <taxon>Bacteria</taxon>
        <taxon>Bacillati</taxon>
        <taxon>Bacillota</taxon>
        <taxon>Clostridia</taxon>
        <taxon>Eubacteriales</taxon>
        <taxon>Oscillospiraceae</taxon>
        <taxon>Anaerotruncus</taxon>
    </lineage>
</organism>
<dbReference type="InterPro" id="IPR036259">
    <property type="entry name" value="MFS_trans_sf"/>
</dbReference>
<feature type="transmembrane region" description="Helical" evidence="7">
    <location>
        <begin position="208"/>
        <end position="228"/>
    </location>
</feature>
<comment type="subcellular location">
    <subcellularLocation>
        <location evidence="1">Cell membrane</location>
        <topology evidence="1">Multi-pass membrane protein</topology>
    </subcellularLocation>
</comment>
<name>A0A174UEN6_9FIRM</name>
<dbReference type="Gene3D" id="1.20.1250.20">
    <property type="entry name" value="MFS general substrate transporter like domains"/>
    <property type="match status" value="1"/>
</dbReference>
<feature type="transmembrane region" description="Helical" evidence="7">
    <location>
        <begin position="272"/>
        <end position="290"/>
    </location>
</feature>
<feature type="transmembrane region" description="Helical" evidence="7">
    <location>
        <begin position="240"/>
        <end position="260"/>
    </location>
</feature>
<dbReference type="Proteomes" id="UP000095765">
    <property type="component" value="Unassembled WGS sequence"/>
</dbReference>
<dbReference type="GO" id="GO:0005886">
    <property type="term" value="C:plasma membrane"/>
    <property type="evidence" value="ECO:0007669"/>
    <property type="project" value="UniProtKB-SubCell"/>
</dbReference>
<feature type="transmembrane region" description="Helical" evidence="7">
    <location>
        <begin position="359"/>
        <end position="378"/>
    </location>
</feature>
<accession>A0A174UEN6</accession>
<dbReference type="RefSeq" id="WP_055246036.1">
    <property type="nucleotide sequence ID" value="NZ_CABIWA010000001.1"/>
</dbReference>
<dbReference type="EMBL" id="CZBE01000033">
    <property type="protein sequence ID" value="CUQ18185.1"/>
    <property type="molecule type" value="Genomic_DNA"/>
</dbReference>
<dbReference type="GO" id="GO:0022857">
    <property type="term" value="F:transmembrane transporter activity"/>
    <property type="evidence" value="ECO:0007669"/>
    <property type="project" value="InterPro"/>
</dbReference>
<evidence type="ECO:0000313" key="10">
    <source>
        <dbReference type="Proteomes" id="UP000095765"/>
    </source>
</evidence>
<evidence type="ECO:0000259" key="8">
    <source>
        <dbReference type="PROSITE" id="PS50850"/>
    </source>
</evidence>
<dbReference type="InterPro" id="IPR011701">
    <property type="entry name" value="MFS"/>
</dbReference>
<evidence type="ECO:0000256" key="7">
    <source>
        <dbReference type="SAM" id="Phobius"/>
    </source>
</evidence>
<sequence length="382" mass="40756">MSFYFLVVLFVTFAASGLQYSVLGSVWPIVYRDFGVALSLVGYINMIIAAGRVTASIFTDRLVGRYGTYRVAACGFGLICLGLFGYANCGSYAVLCLSSIPLGIGEDLFLCTINTFSALHLRAKYANWLNMVWSLGATAGPYIMSLCLNRGAGWNAGYFALAALQFGALLLFLSSRAQWREIPSAKVSPMGTKRKPMREAIRLKGMPAMLAALFCYTAIETTSALWAGSYITLQKGLPDSAGALGTTCLFFGMTLGRFMSGFISDRMGDRRMMRIGQALITAGGLTLLLFSGEAAALVSMAVLGFGCAPIFPSFIHYVPHVFGNADTGSAVSLLMGGSQIATLLIPIAFGWVADFGGMALYPAFQILFALAMMAALSARKNG</sequence>
<protein>
    <submittedName>
        <fullName evidence="9">Multidrug resistance protein</fullName>
    </submittedName>
</protein>
<keyword evidence="4 7" id="KW-0812">Transmembrane</keyword>
<dbReference type="Pfam" id="PF07690">
    <property type="entry name" value="MFS_1"/>
    <property type="match status" value="1"/>
</dbReference>
<dbReference type="PROSITE" id="PS50850">
    <property type="entry name" value="MFS"/>
    <property type="match status" value="1"/>
</dbReference>
<dbReference type="PANTHER" id="PTHR23514:SF3">
    <property type="entry name" value="BYPASS OF STOP CODON PROTEIN 6"/>
    <property type="match status" value="1"/>
</dbReference>
<dbReference type="OrthoDB" id="9795150at2"/>
<proteinExistence type="inferred from homology"/>
<feature type="transmembrane region" description="Helical" evidence="7">
    <location>
        <begin position="125"/>
        <end position="144"/>
    </location>
</feature>
<feature type="domain" description="Major facilitator superfamily (MFS) profile" evidence="8">
    <location>
        <begin position="5"/>
        <end position="382"/>
    </location>
</feature>
<comment type="similarity">
    <text evidence="2">Belongs to the major facilitator superfamily.</text>
</comment>
<evidence type="ECO:0000256" key="2">
    <source>
        <dbReference type="ARBA" id="ARBA00008335"/>
    </source>
</evidence>
<feature type="transmembrane region" description="Helical" evidence="7">
    <location>
        <begin position="156"/>
        <end position="173"/>
    </location>
</feature>
<feature type="transmembrane region" description="Helical" evidence="7">
    <location>
        <begin position="296"/>
        <end position="318"/>
    </location>
</feature>
<evidence type="ECO:0000256" key="3">
    <source>
        <dbReference type="ARBA" id="ARBA00022448"/>
    </source>
</evidence>
<keyword evidence="6 7" id="KW-0472">Membrane</keyword>
<evidence type="ECO:0000256" key="1">
    <source>
        <dbReference type="ARBA" id="ARBA00004651"/>
    </source>
</evidence>
<feature type="transmembrane region" description="Helical" evidence="7">
    <location>
        <begin position="330"/>
        <end position="353"/>
    </location>
</feature>
<evidence type="ECO:0000256" key="4">
    <source>
        <dbReference type="ARBA" id="ARBA00022692"/>
    </source>
</evidence>
<dbReference type="PANTHER" id="PTHR23514">
    <property type="entry name" value="BYPASS OF STOP CODON PROTEIN 6"/>
    <property type="match status" value="1"/>
</dbReference>
<dbReference type="InterPro" id="IPR020846">
    <property type="entry name" value="MFS_dom"/>
</dbReference>
<evidence type="ECO:0000256" key="6">
    <source>
        <dbReference type="ARBA" id="ARBA00023136"/>
    </source>
</evidence>
<gene>
    <name evidence="9" type="ORF">ERS852551_03447</name>
</gene>
<dbReference type="AlphaFoldDB" id="A0A174UEN6"/>
<keyword evidence="3" id="KW-0813">Transport</keyword>
<feature type="transmembrane region" description="Helical" evidence="7">
    <location>
        <begin position="67"/>
        <end position="86"/>
    </location>
</feature>
<keyword evidence="5 7" id="KW-1133">Transmembrane helix</keyword>
<feature type="transmembrane region" description="Helical" evidence="7">
    <location>
        <begin position="34"/>
        <end position="55"/>
    </location>
</feature>
<dbReference type="SUPFAM" id="SSF103473">
    <property type="entry name" value="MFS general substrate transporter"/>
    <property type="match status" value="1"/>
</dbReference>
<evidence type="ECO:0000313" key="9">
    <source>
        <dbReference type="EMBL" id="CUQ18185.1"/>
    </source>
</evidence>
<dbReference type="InterPro" id="IPR051788">
    <property type="entry name" value="MFS_Transporter"/>
</dbReference>
<evidence type="ECO:0000256" key="5">
    <source>
        <dbReference type="ARBA" id="ARBA00022989"/>
    </source>
</evidence>
<reference evidence="9 10" key="1">
    <citation type="submission" date="2015-09" db="EMBL/GenBank/DDBJ databases">
        <authorList>
            <consortium name="Pathogen Informatics"/>
        </authorList>
    </citation>
    <scope>NUCLEOTIDE SEQUENCE [LARGE SCALE GENOMIC DNA]</scope>
    <source>
        <strain evidence="9 10">2789STDY5834939</strain>
    </source>
</reference>